<comment type="caution">
    <text evidence="1">The sequence shown here is derived from an EMBL/GenBank/DDBJ whole genome shotgun (WGS) entry which is preliminary data.</text>
</comment>
<dbReference type="AlphaFoldDB" id="A0A1B7JLI7"/>
<protein>
    <submittedName>
        <fullName evidence="1">Uncharacterized protein</fullName>
    </submittedName>
</protein>
<dbReference type="PATRIC" id="fig|1354264.4.peg.3802"/>
<sequence>MIEEITQHPHFKERVEYVEYLFGQALSLEKENKIEEISLIVDVLATEAAPFLAGIQAIKAIKERMQDAE</sequence>
<organism evidence="1 2">
    <name type="scientific">Kluyvera georgiana ATCC 51603</name>
    <dbReference type="NCBI Taxonomy" id="1354264"/>
    <lineage>
        <taxon>Bacteria</taxon>
        <taxon>Pseudomonadati</taxon>
        <taxon>Pseudomonadota</taxon>
        <taxon>Gammaproteobacteria</taxon>
        <taxon>Enterobacterales</taxon>
        <taxon>Enterobacteriaceae</taxon>
        <taxon>Kluyvera</taxon>
    </lineage>
</organism>
<gene>
    <name evidence="1" type="ORF">M989_03663</name>
</gene>
<accession>A0A1B7JLI7</accession>
<evidence type="ECO:0000313" key="2">
    <source>
        <dbReference type="Proteomes" id="UP000078386"/>
    </source>
</evidence>
<evidence type="ECO:0000313" key="1">
    <source>
        <dbReference type="EMBL" id="OAT48778.1"/>
    </source>
</evidence>
<name>A0A1B7JLI7_9ENTR</name>
<dbReference type="EMBL" id="LXEU01000073">
    <property type="protein sequence ID" value="OAT48778.1"/>
    <property type="molecule type" value="Genomic_DNA"/>
</dbReference>
<dbReference type="RefSeq" id="WP_003026879.1">
    <property type="nucleotide sequence ID" value="NZ_LXEU01000073.1"/>
</dbReference>
<reference evidence="1 2" key="1">
    <citation type="submission" date="2016-04" db="EMBL/GenBank/DDBJ databases">
        <title>ATOL: Assembling a taxonomically balanced genome-scale reconstruction of the evolutionary history of the Enterobacteriaceae.</title>
        <authorList>
            <person name="Plunkett G.III."/>
            <person name="Neeno-Eckwall E.C."/>
            <person name="Glasner J.D."/>
            <person name="Perna N.T."/>
        </authorList>
    </citation>
    <scope>NUCLEOTIDE SEQUENCE [LARGE SCALE GENOMIC DNA]</scope>
    <source>
        <strain evidence="1 2">ATCC 51603</strain>
    </source>
</reference>
<dbReference type="Proteomes" id="UP000078386">
    <property type="component" value="Unassembled WGS sequence"/>
</dbReference>
<keyword evidence="2" id="KW-1185">Reference proteome</keyword>
<proteinExistence type="predicted"/>